<comment type="caution">
    <text evidence="2">The sequence shown here is derived from an EMBL/GenBank/DDBJ whole genome shotgun (WGS) entry which is preliminary data.</text>
</comment>
<dbReference type="EMBL" id="JABAIK010000020">
    <property type="protein sequence ID" value="NLS14385.1"/>
    <property type="molecule type" value="Genomic_DNA"/>
</dbReference>
<dbReference type="AlphaFoldDB" id="A0A7X8TT92"/>
<evidence type="ECO:0000256" key="1">
    <source>
        <dbReference type="SAM" id="Phobius"/>
    </source>
</evidence>
<organism evidence="2 3">
    <name type="scientific">Vibrio agarilyticus</name>
    <dbReference type="NCBI Taxonomy" id="2726741"/>
    <lineage>
        <taxon>Bacteria</taxon>
        <taxon>Pseudomonadati</taxon>
        <taxon>Pseudomonadota</taxon>
        <taxon>Gammaproteobacteria</taxon>
        <taxon>Vibrionales</taxon>
        <taxon>Vibrionaceae</taxon>
        <taxon>Vibrio</taxon>
    </lineage>
</organism>
<proteinExistence type="predicted"/>
<keyword evidence="1" id="KW-0812">Transmembrane</keyword>
<keyword evidence="3" id="KW-1185">Reference proteome</keyword>
<dbReference type="RefSeq" id="WP_168837482.1">
    <property type="nucleotide sequence ID" value="NZ_JABAIK010000020.1"/>
</dbReference>
<dbReference type="Proteomes" id="UP000535589">
    <property type="component" value="Unassembled WGS sequence"/>
</dbReference>
<keyword evidence="1" id="KW-0472">Membrane</keyword>
<keyword evidence="1" id="KW-1133">Transmembrane helix</keyword>
<protein>
    <submittedName>
        <fullName evidence="2">Uncharacterized protein</fullName>
    </submittedName>
</protein>
<feature type="transmembrane region" description="Helical" evidence="1">
    <location>
        <begin position="21"/>
        <end position="43"/>
    </location>
</feature>
<evidence type="ECO:0000313" key="3">
    <source>
        <dbReference type="Proteomes" id="UP000535589"/>
    </source>
</evidence>
<evidence type="ECO:0000313" key="2">
    <source>
        <dbReference type="EMBL" id="NLS14385.1"/>
    </source>
</evidence>
<reference evidence="2 3" key="1">
    <citation type="submission" date="2020-04" db="EMBL/GenBank/DDBJ databases">
        <title>Vibrio sp. SM6, a novel species isolated from seawater.</title>
        <authorList>
            <person name="Wang X."/>
        </authorList>
    </citation>
    <scope>NUCLEOTIDE SEQUENCE [LARGE SCALE GENOMIC DNA]</scope>
    <source>
        <strain evidence="2 3">SM6</strain>
    </source>
</reference>
<name>A0A7X8TT92_9VIBR</name>
<gene>
    <name evidence="2" type="ORF">HGP28_16010</name>
</gene>
<accession>A0A7X8TT92</accession>
<sequence length="237" mass="27464">MMRAGIKDNFLFFVPLIWQKRVFRAIVLIGVLGIIIVPVNFGLANVFSQLVAYKHERWLGEYNVNSKPDLEDIKGVTTLVEWMRALDEQHPHYLSLASSHYVWLSIFNPVEKRFYLELAYELELKSVQRRPTWFMSYVNLAKIGYFIGRNPEQWLIYAERYGPHSIEVKSTYVSIVFEHWLTADSNLKAGATRSLFSLIRFQPSLATRIISDLSNDAKDRACRLVTMTQIILPGCNT</sequence>